<dbReference type="AlphaFoldDB" id="A0ABD5PNN7"/>
<dbReference type="Pfam" id="PF03779">
    <property type="entry name" value="SPW"/>
    <property type="match status" value="1"/>
</dbReference>
<gene>
    <name evidence="3" type="ORF">ACFO5R_08850</name>
</gene>
<evidence type="ECO:0000259" key="2">
    <source>
        <dbReference type="Pfam" id="PF03779"/>
    </source>
</evidence>
<feature type="transmembrane region" description="Helical" evidence="1">
    <location>
        <begin position="105"/>
        <end position="123"/>
    </location>
</feature>
<dbReference type="InterPro" id="IPR005530">
    <property type="entry name" value="SPW"/>
</dbReference>
<protein>
    <recommendedName>
        <fullName evidence="2">SPW repeat-containing integral membrane domain-containing protein</fullName>
    </recommendedName>
</protein>
<comment type="caution">
    <text evidence="3">The sequence shown here is derived from an EMBL/GenBank/DDBJ whole genome shotgun (WGS) entry which is preliminary data.</text>
</comment>
<evidence type="ECO:0000256" key="1">
    <source>
        <dbReference type="SAM" id="Phobius"/>
    </source>
</evidence>
<dbReference type="EMBL" id="JBHSFA010000005">
    <property type="protein sequence ID" value="MFC4542033.1"/>
    <property type="molecule type" value="Genomic_DNA"/>
</dbReference>
<sequence length="132" mass="13341">MTAQATSSSPSSMAARPAGLVAAIGTWILLSGIFLTGFGWIVTLNVLLGATIATVASYAAAWPSDGPLPGPSLVAPLIALVLGIVVIALPFLLNVADARMVWSNVIAGALVVVLSAAAVYGSVQLQKRTTRA</sequence>
<name>A0ABD5PNN7_9EURY</name>
<keyword evidence="1" id="KW-1133">Transmembrane helix</keyword>
<keyword evidence="1" id="KW-0812">Transmembrane</keyword>
<feature type="transmembrane region" description="Helical" evidence="1">
    <location>
        <begin position="18"/>
        <end position="35"/>
    </location>
</feature>
<feature type="transmembrane region" description="Helical" evidence="1">
    <location>
        <begin position="73"/>
        <end position="93"/>
    </location>
</feature>
<feature type="transmembrane region" description="Helical" evidence="1">
    <location>
        <begin position="41"/>
        <end position="61"/>
    </location>
</feature>
<proteinExistence type="predicted"/>
<keyword evidence="4" id="KW-1185">Reference proteome</keyword>
<dbReference type="Proteomes" id="UP001595898">
    <property type="component" value="Unassembled WGS sequence"/>
</dbReference>
<accession>A0ABD5PNN7</accession>
<evidence type="ECO:0000313" key="3">
    <source>
        <dbReference type="EMBL" id="MFC4542033.1"/>
    </source>
</evidence>
<evidence type="ECO:0000313" key="4">
    <source>
        <dbReference type="Proteomes" id="UP001595898"/>
    </source>
</evidence>
<reference evidence="3 4" key="1">
    <citation type="journal article" date="2019" name="Int. J. Syst. Evol. Microbiol.">
        <title>The Global Catalogue of Microorganisms (GCM) 10K type strain sequencing project: providing services to taxonomists for standard genome sequencing and annotation.</title>
        <authorList>
            <consortium name="The Broad Institute Genomics Platform"/>
            <consortium name="The Broad Institute Genome Sequencing Center for Infectious Disease"/>
            <person name="Wu L."/>
            <person name="Ma J."/>
        </authorList>
    </citation>
    <scope>NUCLEOTIDE SEQUENCE [LARGE SCALE GENOMIC DNA]</scope>
    <source>
        <strain evidence="3 4">WLHS5</strain>
    </source>
</reference>
<feature type="domain" description="SPW repeat-containing integral membrane" evidence="2">
    <location>
        <begin position="19"/>
        <end position="116"/>
    </location>
</feature>
<keyword evidence="1" id="KW-0472">Membrane</keyword>
<organism evidence="3 4">
    <name type="scientific">Halosolutus amylolyticus</name>
    <dbReference type="NCBI Taxonomy" id="2932267"/>
    <lineage>
        <taxon>Archaea</taxon>
        <taxon>Methanobacteriati</taxon>
        <taxon>Methanobacteriota</taxon>
        <taxon>Stenosarchaea group</taxon>
        <taxon>Halobacteria</taxon>
        <taxon>Halobacteriales</taxon>
        <taxon>Natrialbaceae</taxon>
        <taxon>Halosolutus</taxon>
    </lineage>
</organism>